<reference evidence="1 2" key="1">
    <citation type="journal article" date="2019" name="Environ. Microbiol.">
        <title>Genomics insights into ecotype formation of ammonia-oxidizing archaea in the deep ocean.</title>
        <authorList>
            <person name="Wang Y."/>
            <person name="Huang J.M."/>
            <person name="Cui G.J."/>
            <person name="Nunoura T."/>
            <person name="Takaki Y."/>
            <person name="Li W.L."/>
            <person name="Li J."/>
            <person name="Gao Z.M."/>
            <person name="Takai K."/>
            <person name="Zhang A.Q."/>
            <person name="Stepanauskas R."/>
        </authorList>
    </citation>
    <scope>NUCLEOTIDE SEQUENCE [LARGE SCALE GENOMIC DNA]</scope>
    <source>
        <strain evidence="1 2">L15a</strain>
    </source>
</reference>
<proteinExistence type="predicted"/>
<name>A0A7K4MX01_9ARCH</name>
<sequence length="650" mass="74350">MNEQKINELNYKFKIRYNEILEEAPNLVDRELSRVISKDTALEVFNTAFSNENTIYPVNFNPPVVRFPVFEGLPAIGKSTGLMQLMIPAITDVIYPENFIPIFLVVIPDSKKVYEQMKKHLQLISERHMIKTILMSSKTQIKGETRVLKNINSSFSMMQGRKLEGVVILTKQGMINDGVEKQAAKEHTKTYISRILIQLRNENPDYRLIGIGMFDEVKVSSQLSKEMNKFKTKCSIEQQISYMPALKDLFNNSILPYVDDFTSIGYDGTPTYDLTTKAPIKTGNKLCGPVQDENFSVMGDYGGGDSIWKVRPLSEKIWKGANALEVAYYSGINKKKLSEWQELVIEMNNDLSSINQYNIKMKENLDPLLKKYGVKVYGNKVLGMVVSGSDDKTKPNSKYVKGEHAEDFLQKQKIPHIFYTDDVNFCYQYDNETLYEKPKNEEFSVWQDKLLDKIDNGDVPLVVVKRKLLWGYDNNYIMAVCGLSEYTDMMPQHDTMKPLTGAKQSSTRAARVFSGLVDNDGNLIYIREAAEVISNIIHDGNDKLANEVKNLVIKNNQFKAYQILGESQVAEHLNVWLKNTYPNKEEFIELFNNHINNHIEQEKDNFHPLKCTCGNCPVHGTLNQKINEEKADKDMPEISEKLNKKLKIAA</sequence>
<protein>
    <submittedName>
        <fullName evidence="1">Uncharacterized protein</fullName>
    </submittedName>
</protein>
<dbReference type="EMBL" id="JACATH010000017">
    <property type="protein sequence ID" value="NWJ57826.1"/>
    <property type="molecule type" value="Genomic_DNA"/>
</dbReference>
<evidence type="ECO:0000313" key="1">
    <source>
        <dbReference type="EMBL" id="NWJ57826.1"/>
    </source>
</evidence>
<dbReference type="Proteomes" id="UP000575480">
    <property type="component" value="Unassembled WGS sequence"/>
</dbReference>
<evidence type="ECO:0000313" key="2">
    <source>
        <dbReference type="Proteomes" id="UP000575480"/>
    </source>
</evidence>
<dbReference type="AlphaFoldDB" id="A0A7K4MX01"/>
<organism evidence="1 2">
    <name type="scientific">Marine Group I thaumarchaeote</name>
    <dbReference type="NCBI Taxonomy" id="2511932"/>
    <lineage>
        <taxon>Archaea</taxon>
        <taxon>Nitrososphaerota</taxon>
        <taxon>Marine Group I</taxon>
    </lineage>
</organism>
<gene>
    <name evidence="1" type="ORF">HX858_08815</name>
</gene>
<accession>A0A7K4MX01</accession>
<comment type="caution">
    <text evidence="1">The sequence shown here is derived from an EMBL/GenBank/DDBJ whole genome shotgun (WGS) entry which is preliminary data.</text>
</comment>